<accession>A0ABS8PA16</accession>
<comment type="caution">
    <text evidence="3">The sequence shown here is derived from an EMBL/GenBank/DDBJ whole genome shotgun (WGS) entry which is preliminary data.</text>
</comment>
<dbReference type="PANTHER" id="PTHR43747">
    <property type="entry name" value="FAD-BINDING PROTEIN"/>
    <property type="match status" value="1"/>
</dbReference>
<keyword evidence="1" id="KW-0560">Oxidoreductase</keyword>
<evidence type="ECO:0000313" key="3">
    <source>
        <dbReference type="EMBL" id="MCD2195117.1"/>
    </source>
</evidence>
<organism evidence="3 4">
    <name type="scientific">Actinomycetospora endophytica</name>
    <dbReference type="NCBI Taxonomy" id="2291215"/>
    <lineage>
        <taxon>Bacteria</taxon>
        <taxon>Bacillati</taxon>
        <taxon>Actinomycetota</taxon>
        <taxon>Actinomycetes</taxon>
        <taxon>Pseudonocardiales</taxon>
        <taxon>Pseudonocardiaceae</taxon>
        <taxon>Actinomycetospora</taxon>
    </lineage>
</organism>
<name>A0ABS8PA16_9PSEU</name>
<dbReference type="InterPro" id="IPR036188">
    <property type="entry name" value="FAD/NAD-bd_sf"/>
</dbReference>
<keyword evidence="4" id="KW-1185">Reference proteome</keyword>
<evidence type="ECO:0000313" key="4">
    <source>
        <dbReference type="Proteomes" id="UP001199469"/>
    </source>
</evidence>
<dbReference type="InterPro" id="IPR050816">
    <property type="entry name" value="Flavin-dep_Halogenase_NPB"/>
</dbReference>
<dbReference type="RefSeq" id="WP_230735844.1">
    <property type="nucleotide sequence ID" value="NZ_JAJNDB010000003.1"/>
</dbReference>
<protein>
    <recommendedName>
        <fullName evidence="5">2-polyprenyl-6-methoxyphenol hydroxylase-like FAD-dependent oxidoreductase</fullName>
    </recommendedName>
</protein>
<dbReference type="Proteomes" id="UP001199469">
    <property type="component" value="Unassembled WGS sequence"/>
</dbReference>
<dbReference type="Gene3D" id="3.50.50.60">
    <property type="entry name" value="FAD/NAD(P)-binding domain"/>
    <property type="match status" value="1"/>
</dbReference>
<evidence type="ECO:0000256" key="1">
    <source>
        <dbReference type="ARBA" id="ARBA00023002"/>
    </source>
</evidence>
<dbReference type="SUPFAM" id="SSF51905">
    <property type="entry name" value="FAD/NAD(P)-binding domain"/>
    <property type="match status" value="1"/>
</dbReference>
<reference evidence="3 4" key="1">
    <citation type="submission" date="2021-11" db="EMBL/GenBank/DDBJ databases">
        <title>Draft genome sequence of Actinomycetospora sp. SF1 isolated from the rhizosphere soil.</title>
        <authorList>
            <person name="Duangmal K."/>
            <person name="Chantavorakit T."/>
        </authorList>
    </citation>
    <scope>NUCLEOTIDE SEQUENCE [LARGE SCALE GENOMIC DNA]</scope>
    <source>
        <strain evidence="3 4">TBRC 5722</strain>
    </source>
</reference>
<dbReference type="EMBL" id="JAJNDB010000003">
    <property type="protein sequence ID" value="MCD2195117.1"/>
    <property type="molecule type" value="Genomic_DNA"/>
</dbReference>
<dbReference type="PANTHER" id="PTHR43747:SF5">
    <property type="entry name" value="FAD-BINDING DOMAIN-CONTAINING PROTEIN"/>
    <property type="match status" value="1"/>
</dbReference>
<proteinExistence type="inferred from homology"/>
<comment type="similarity">
    <text evidence="2">Belongs to the flavin-dependent halogenase family. Bacterial tryptophan halogenase subfamily.</text>
</comment>
<evidence type="ECO:0000256" key="2">
    <source>
        <dbReference type="ARBA" id="ARBA00038396"/>
    </source>
</evidence>
<sequence length="468" mass="49555">MKIVVIGGSAAGLSVALLLARDGHEVVVLERDDLRAAPDVETSAATAFRASAPQIVQPHVLMATCRHLLRERLPDVYAGLLAAGAVEAEPGGPAAVPDDDLTLVLTRRATVDWVLRRTAAVEPGVTIRHRAQVTGLVADPGDLPRVRGVRTAGGGVTADLVIDAGGRRSALDRRLGEIGARPSAMTFAECGAAYYSRQYRRRDVDGPSLVRVVAALDEFTIGIWGGDNGAVQIALAPLAADRRFTAARDPEVFTAAVGSVPFYREWLDRIEPITDVTVMGGLHNTLRRLVVDGAPVVHGLHAVGDAVCTTNPTFARGLGIAMRTVVGLVAAVASDPGDPRAQALQMDESITRTVVPWYEDQAASDAARLAGLRHTVLGAPLPAAARAEDRISFGELRSASQLDAVAFRALWLVLGMVSRPDDVYRDPDLVARVRRVLAGGTPPPMAQPTHEELEAALATPARRAPVRV</sequence>
<gene>
    <name evidence="3" type="ORF">LQ327_17255</name>
</gene>
<evidence type="ECO:0008006" key="5">
    <source>
        <dbReference type="Google" id="ProtNLM"/>
    </source>
</evidence>
<dbReference type="PRINTS" id="PR00420">
    <property type="entry name" value="RNGMNOXGNASE"/>
</dbReference>